<keyword evidence="18" id="KW-1185">Reference proteome</keyword>
<comment type="subunit">
    <text evidence="13">Interacts with small ribosomal subunit protein uS11. Not a structural component of 43S pre-ribosomes, but transiently interacts with them by binding to uS11.</text>
</comment>
<evidence type="ECO:0000256" key="6">
    <source>
        <dbReference type="ARBA" id="ARBA00022552"/>
    </source>
</evidence>
<dbReference type="NCBIfam" id="TIGR00756">
    <property type="entry name" value="PPR"/>
    <property type="match status" value="5"/>
</dbReference>
<dbReference type="InterPro" id="IPR046960">
    <property type="entry name" value="PPR_At4g14850-like_plant"/>
</dbReference>
<comment type="similarity">
    <text evidence="13">Belongs to the adenylate kinase family. AK6 subfamily.</text>
</comment>
<evidence type="ECO:0000259" key="16">
    <source>
        <dbReference type="Pfam" id="PF14432"/>
    </source>
</evidence>
<feature type="binding site" evidence="13">
    <location>
        <position position="760"/>
    </location>
    <ligand>
        <name>ATP</name>
        <dbReference type="ChEBI" id="CHEBI:30616"/>
    </ligand>
</feature>
<dbReference type="Pfam" id="PF14432">
    <property type="entry name" value="DYW_deaminase"/>
    <property type="match status" value="1"/>
</dbReference>
<comment type="similarity">
    <text evidence="3">Belongs to the ARG7 family.</text>
</comment>
<feature type="repeat" description="PPR" evidence="14">
    <location>
        <begin position="463"/>
        <end position="497"/>
    </location>
</feature>
<feature type="region of interest" description="NMPbind" evidence="13">
    <location>
        <begin position="780"/>
        <end position="803"/>
    </location>
</feature>
<dbReference type="AlphaFoldDB" id="A0A7J6GEL0"/>
<dbReference type="GO" id="GO:0006364">
    <property type="term" value="P:rRNA processing"/>
    <property type="evidence" value="ECO:0007669"/>
    <property type="project" value="UniProtKB-KW"/>
</dbReference>
<evidence type="ECO:0000256" key="11">
    <source>
        <dbReference type="ARBA" id="ARBA00022840"/>
    </source>
</evidence>
<dbReference type="InterPro" id="IPR011990">
    <property type="entry name" value="TPR-like_helical_dom_sf"/>
</dbReference>
<comment type="similarity">
    <text evidence="2">Belongs to the PPR family. PCMP-H subfamily.</text>
</comment>
<evidence type="ECO:0000256" key="5">
    <source>
        <dbReference type="ARBA" id="ARBA00022517"/>
    </source>
</evidence>
<evidence type="ECO:0000256" key="10">
    <source>
        <dbReference type="ARBA" id="ARBA00022777"/>
    </source>
</evidence>
<dbReference type="Pfam" id="PF12854">
    <property type="entry name" value="PPR_1"/>
    <property type="match status" value="2"/>
</dbReference>
<dbReference type="InterPro" id="IPR003676">
    <property type="entry name" value="SAUR_fam"/>
</dbReference>
<feature type="repeat" description="PPR" evidence="14">
    <location>
        <begin position="362"/>
        <end position="396"/>
    </location>
</feature>
<evidence type="ECO:0000313" key="18">
    <source>
        <dbReference type="Proteomes" id="UP000583929"/>
    </source>
</evidence>
<evidence type="ECO:0000256" key="1">
    <source>
        <dbReference type="ARBA" id="ARBA00000582"/>
    </source>
</evidence>
<comment type="subcellular location">
    <subcellularLocation>
        <location evidence="13">Cytoplasm</location>
    </subcellularLocation>
    <subcellularLocation>
        <location evidence="13">Nucleus</location>
    </subcellularLocation>
</comment>
<keyword evidence="11 13" id="KW-0067">ATP-binding</keyword>
<dbReference type="FunFam" id="1.25.40.10:FF:001087">
    <property type="entry name" value="Pentatricopeptide repeat-containing protein, mitochondrial"/>
    <property type="match status" value="1"/>
</dbReference>
<keyword evidence="5 13" id="KW-0690">Ribosome biogenesis</keyword>
<dbReference type="Gene3D" id="3.40.50.300">
    <property type="entry name" value="P-loop containing nucleotide triphosphate hydrolases"/>
    <property type="match status" value="1"/>
</dbReference>
<dbReference type="EMBL" id="JAATIQ010000109">
    <property type="protein sequence ID" value="KAF4381395.1"/>
    <property type="molecule type" value="Genomic_DNA"/>
</dbReference>
<feature type="binding site" evidence="13">
    <location>
        <position position="762"/>
    </location>
    <ligand>
        <name>ATP</name>
        <dbReference type="ChEBI" id="CHEBI:30616"/>
    </ligand>
</feature>
<dbReference type="PANTHER" id="PTHR47926:SF402">
    <property type="entry name" value="TETRATRICOPEPTIDE-LIKE HELICAL DOMAIN SUPERFAMILY, DYW DOMAIN-CONTAINING PROTEIN"/>
    <property type="match status" value="1"/>
</dbReference>
<dbReference type="FunFam" id="1.25.40.10:FF:000470">
    <property type="entry name" value="Pentatricopeptide repeat-containing protein At5g66520"/>
    <property type="match status" value="1"/>
</dbReference>
<comment type="catalytic activity">
    <reaction evidence="13">
        <text>ATP + H2O = ADP + phosphate + H(+)</text>
        <dbReference type="Rhea" id="RHEA:13065"/>
        <dbReference type="ChEBI" id="CHEBI:15377"/>
        <dbReference type="ChEBI" id="CHEBI:15378"/>
        <dbReference type="ChEBI" id="CHEBI:30616"/>
        <dbReference type="ChEBI" id="CHEBI:43474"/>
        <dbReference type="ChEBI" id="CHEBI:456216"/>
    </reaction>
</comment>
<dbReference type="EC" id="2.7.4.3" evidence="13"/>
<feature type="region of interest" description="Disordered" evidence="15">
    <location>
        <begin position="745"/>
        <end position="766"/>
    </location>
</feature>
<dbReference type="GO" id="GO:0042274">
    <property type="term" value="P:ribosomal small subunit biogenesis"/>
    <property type="evidence" value="ECO:0007669"/>
    <property type="project" value="UniProtKB-UniRule"/>
</dbReference>
<feature type="compositionally biased region" description="Low complexity" evidence="15">
    <location>
        <begin position="756"/>
        <end position="766"/>
    </location>
</feature>
<dbReference type="InterPro" id="IPR002885">
    <property type="entry name" value="PPR_rpt"/>
</dbReference>
<keyword evidence="12 13" id="KW-0539">Nucleus</keyword>
<evidence type="ECO:0000256" key="7">
    <source>
        <dbReference type="ARBA" id="ARBA00022679"/>
    </source>
</evidence>
<name>A0A7J6GEL0_CANSA</name>
<feature type="binding site" evidence="13">
    <location>
        <position position="763"/>
    </location>
    <ligand>
        <name>ATP</name>
        <dbReference type="ChEBI" id="CHEBI:30616"/>
    </ligand>
</feature>
<dbReference type="Pfam" id="PF13238">
    <property type="entry name" value="AAA_18"/>
    <property type="match status" value="1"/>
</dbReference>
<protein>
    <recommendedName>
        <fullName evidence="13">Adenylate kinase isoenzyme 6 homolog</fullName>
        <shortName evidence="13">AK6</shortName>
        <ecNumber evidence="13">2.7.4.3</ecNumber>
    </recommendedName>
    <alternativeName>
        <fullName evidence="13">Dual activity adenylate kinase/ATPase</fullName>
        <shortName evidence="13">AK/ATPase</shortName>
    </alternativeName>
</protein>
<evidence type="ECO:0000256" key="3">
    <source>
        <dbReference type="ARBA" id="ARBA00006974"/>
    </source>
</evidence>
<dbReference type="GO" id="GO:0005524">
    <property type="term" value="F:ATP binding"/>
    <property type="evidence" value="ECO:0007669"/>
    <property type="project" value="UniProtKB-KW"/>
</dbReference>
<evidence type="ECO:0000256" key="15">
    <source>
        <dbReference type="SAM" id="MobiDB-lite"/>
    </source>
</evidence>
<sequence>MAFGLSGFVQGKKALRRSLSGIKEATLKCSTIPKGYFAVYVGEDQKKRHVVPLSYLNEPSFQDLLSMAEEEFGYEHPMGGLTIPCSEDIFNDITSHCISFQIQTNSTNTVTGNLSTAHAVAERMLIDPFLPHHRLGLDNGWRSRMVSLGVFGMTNPISGASSSPSLASPLHRLNSCSSMSELKQFHSQIIRCGLSTDNYTMGRLIKFCALSDSGDITYAIHLYNTLPHPDAFIYNTIIRGYFQSESPINSFLFYSQMLHDSVIPNRYTFPSLVRACGLNNGVREGKQVHAHVVKFGFLVDGFCQNSLIHMYLNFQSPEEARRVFDSMPLRDVISWTMLIAGYSQCGFVDEAFQLFELMPERNAVSWNAMIASYVQNNRFHEAFALFCRMQEEKVTLDKYLAASMLKACTGIGALHQGKWIHDYIEKSCIELDSKLVTTIIDMYCKCGCLDKAFQVFNKWPDKEISAWNCMIGGFAIHGKGEAAIELFEEMQRRMVAPDHITFVNLLSACAHSGLVEKGRQYFQCMTRVYGIEPRREHFGCMVDLLGRAGMLDEARELIHEMPISPDAGVLGALLGACKIHGNIKLGEEIWEEVIRLDPENSGRYVLLANLYARAGRSEDVAKVRKLMNDRGVKKVAGFSMIELEGDVHEFIAGERTHPESKAIYGKVNEMLEAIRCVGYVPESDGGLLHDVEEEEMENPVYHHSEKLAIAFGLLKTKPGETIRISKNLRVCKDCHNATTMAANDNTKRKKPNILITGTPGTGKTTTSSALADATQFRHINIGDLVKEKNLHDGWDDDLDCYVINEDLVCDELEDLMEGGGNIVDYHGCDFFPERWFDLVIVLQTENSVLYDRLHNRGYSETKLKNNIECEIFQVLLEEAKESYSENIVMALKSDTIDDITRNVATLTDWIRACAKGVPTVITVKKAVMTVGYTTEN</sequence>
<feature type="binding site" evidence="13">
    <location>
        <position position="856"/>
    </location>
    <ligand>
        <name>ATP</name>
        <dbReference type="ChEBI" id="CHEBI:30616"/>
    </ligand>
</feature>
<feature type="repeat" description="PPR" evidence="14">
    <location>
        <begin position="230"/>
        <end position="264"/>
    </location>
</feature>
<dbReference type="Proteomes" id="UP000583929">
    <property type="component" value="Unassembled WGS sequence"/>
</dbReference>
<feature type="binding site" evidence="13">
    <location>
        <position position="765"/>
    </location>
    <ligand>
        <name>ATP</name>
        <dbReference type="ChEBI" id="CHEBI:30616"/>
    </ligand>
</feature>
<evidence type="ECO:0000256" key="12">
    <source>
        <dbReference type="ARBA" id="ARBA00023242"/>
    </source>
</evidence>
<dbReference type="GO" id="GO:0004017">
    <property type="term" value="F:AMP kinase activity"/>
    <property type="evidence" value="ECO:0007669"/>
    <property type="project" value="UniProtKB-UniRule"/>
</dbReference>
<comment type="caution">
    <text evidence="17">The sequence shown here is derived from an EMBL/GenBank/DDBJ whole genome shotgun (WGS) entry which is preliminary data.</text>
</comment>
<feature type="domain" description="DYW" evidence="16">
    <location>
        <begin position="678"/>
        <end position="742"/>
    </location>
</feature>
<dbReference type="InterPro" id="IPR027417">
    <property type="entry name" value="P-loop_NTPase"/>
</dbReference>
<proteinExistence type="inferred from homology"/>
<comment type="caution">
    <text evidence="13">Lacks conserved residue(s) required for the propagation of feature annotation.</text>
</comment>
<evidence type="ECO:0000256" key="4">
    <source>
        <dbReference type="ARBA" id="ARBA00022490"/>
    </source>
</evidence>
<dbReference type="PROSITE" id="PS51375">
    <property type="entry name" value="PPR"/>
    <property type="match status" value="4"/>
</dbReference>
<evidence type="ECO:0000256" key="9">
    <source>
        <dbReference type="ARBA" id="ARBA00022741"/>
    </source>
</evidence>
<keyword evidence="7 13" id="KW-0808">Transferase</keyword>
<feature type="repeat" description="PPR" evidence="14">
    <location>
        <begin position="331"/>
        <end position="361"/>
    </location>
</feature>
<dbReference type="InterPro" id="IPR032867">
    <property type="entry name" value="DYW_dom"/>
</dbReference>
<dbReference type="Gene3D" id="1.25.40.10">
    <property type="entry name" value="Tetratricopeptide repeat domain"/>
    <property type="match status" value="3"/>
</dbReference>
<keyword evidence="10 13" id="KW-0418">Kinase</keyword>
<evidence type="ECO:0000256" key="13">
    <source>
        <dbReference type="HAMAP-Rule" id="MF_03173"/>
    </source>
</evidence>
<dbReference type="Pfam" id="PF13041">
    <property type="entry name" value="PPR_2"/>
    <property type="match status" value="2"/>
</dbReference>
<keyword evidence="6 13" id="KW-0698">rRNA processing</keyword>
<dbReference type="Pfam" id="PF02519">
    <property type="entry name" value="Auxin_inducible"/>
    <property type="match status" value="1"/>
</dbReference>
<dbReference type="SUPFAM" id="SSF52540">
    <property type="entry name" value="P-loop containing nucleoside triphosphate hydrolases"/>
    <property type="match status" value="1"/>
</dbReference>
<dbReference type="GO" id="GO:0009451">
    <property type="term" value="P:RNA modification"/>
    <property type="evidence" value="ECO:0007669"/>
    <property type="project" value="InterPro"/>
</dbReference>
<dbReference type="GO" id="GO:0016887">
    <property type="term" value="F:ATP hydrolysis activity"/>
    <property type="evidence" value="ECO:0007669"/>
    <property type="project" value="UniProtKB-UniRule"/>
</dbReference>
<dbReference type="GO" id="GO:0005634">
    <property type="term" value="C:nucleus"/>
    <property type="evidence" value="ECO:0007669"/>
    <property type="project" value="UniProtKB-SubCell"/>
</dbReference>
<dbReference type="Pfam" id="PF20431">
    <property type="entry name" value="E_motif"/>
    <property type="match status" value="1"/>
</dbReference>
<comment type="function">
    <text evidence="13">Broad-specificity nucleoside monophosphate (NMP) kinase that catalyzes the reversible transfer of the terminal phosphate group between nucleoside triphosphates and monophosphates. Has also ATPase activity. Involved in the late cytoplasmic maturation steps of the 40S ribosomal particles, specifically 18S rRNA maturation. While NMP activity is not required for ribosome maturation, ATPase activity is. Associates transiently with small ribosomal subunit protein uS11. ATP hydrolysis breaks the interaction with uS11. May temporarily remove uS11 from the ribosome to enable a conformational change of the ribosomal RNA that is needed for the final maturation step of the small ribosomal subunit. Its NMP activity may have a role in nuclear energy homeostasis.</text>
</comment>
<accession>A0A7J6GEL0</accession>
<evidence type="ECO:0000256" key="8">
    <source>
        <dbReference type="ARBA" id="ARBA00022737"/>
    </source>
</evidence>
<keyword evidence="8" id="KW-0677">Repeat</keyword>
<evidence type="ECO:0000256" key="14">
    <source>
        <dbReference type="PROSITE-ProRule" id="PRU00708"/>
    </source>
</evidence>
<dbReference type="GO" id="GO:0009733">
    <property type="term" value="P:response to auxin"/>
    <property type="evidence" value="ECO:0007669"/>
    <property type="project" value="InterPro"/>
</dbReference>
<feature type="region of interest" description="LID" evidence="13">
    <location>
        <begin position="855"/>
        <end position="865"/>
    </location>
</feature>
<dbReference type="GO" id="GO:0008270">
    <property type="term" value="F:zinc ion binding"/>
    <property type="evidence" value="ECO:0007669"/>
    <property type="project" value="InterPro"/>
</dbReference>
<dbReference type="PANTHER" id="PTHR47926">
    <property type="entry name" value="PENTATRICOPEPTIDE REPEAT-CONTAINING PROTEIN"/>
    <property type="match status" value="1"/>
</dbReference>
<dbReference type="SUPFAM" id="SSF48452">
    <property type="entry name" value="TPR-like"/>
    <property type="match status" value="1"/>
</dbReference>
<evidence type="ECO:0000313" key="17">
    <source>
        <dbReference type="EMBL" id="KAF4381395.1"/>
    </source>
</evidence>
<organism evidence="17 18">
    <name type="scientific">Cannabis sativa</name>
    <name type="common">Hemp</name>
    <name type="synonym">Marijuana</name>
    <dbReference type="NCBI Taxonomy" id="3483"/>
    <lineage>
        <taxon>Eukaryota</taxon>
        <taxon>Viridiplantae</taxon>
        <taxon>Streptophyta</taxon>
        <taxon>Embryophyta</taxon>
        <taxon>Tracheophyta</taxon>
        <taxon>Spermatophyta</taxon>
        <taxon>Magnoliopsida</taxon>
        <taxon>eudicotyledons</taxon>
        <taxon>Gunneridae</taxon>
        <taxon>Pentapetalae</taxon>
        <taxon>rosids</taxon>
        <taxon>fabids</taxon>
        <taxon>Rosales</taxon>
        <taxon>Cannabaceae</taxon>
        <taxon>Cannabis</taxon>
    </lineage>
</organism>
<dbReference type="Pfam" id="PF01535">
    <property type="entry name" value="PPR"/>
    <property type="match status" value="3"/>
</dbReference>
<evidence type="ECO:0000256" key="2">
    <source>
        <dbReference type="ARBA" id="ARBA00006643"/>
    </source>
</evidence>
<dbReference type="GO" id="GO:0005737">
    <property type="term" value="C:cytoplasm"/>
    <property type="evidence" value="ECO:0007669"/>
    <property type="project" value="UniProtKB-SubCell"/>
</dbReference>
<gene>
    <name evidence="17" type="ORF">G4B88_029750</name>
</gene>
<keyword evidence="9 13" id="KW-0547">Nucleotide-binding</keyword>
<dbReference type="FunFam" id="1.25.40.10:FF:000280">
    <property type="entry name" value="Pentatricopeptide repeat-containing protein"/>
    <property type="match status" value="1"/>
</dbReference>
<feature type="binding site" evidence="13">
    <location>
        <position position="764"/>
    </location>
    <ligand>
        <name>ATP</name>
        <dbReference type="ChEBI" id="CHEBI:30616"/>
    </ligand>
</feature>
<dbReference type="FunFam" id="3.40.50.300:FF:000372">
    <property type="entry name" value="Adenylate kinase isoenzyme 6 homolog"/>
    <property type="match status" value="1"/>
</dbReference>
<dbReference type="InterPro" id="IPR046848">
    <property type="entry name" value="E_motif"/>
</dbReference>
<reference evidence="17 18" key="1">
    <citation type="journal article" date="2020" name="bioRxiv">
        <title>Sequence and annotation of 42 cannabis genomes reveals extensive copy number variation in cannabinoid synthesis and pathogen resistance genes.</title>
        <authorList>
            <person name="Mckernan K.J."/>
            <person name="Helbert Y."/>
            <person name="Kane L.T."/>
            <person name="Ebling H."/>
            <person name="Zhang L."/>
            <person name="Liu B."/>
            <person name="Eaton Z."/>
            <person name="Mclaughlin S."/>
            <person name="Kingan S."/>
            <person name="Baybayan P."/>
            <person name="Concepcion G."/>
            <person name="Jordan M."/>
            <person name="Riva A."/>
            <person name="Barbazuk W."/>
            <person name="Harkins T."/>
        </authorList>
    </citation>
    <scope>NUCLEOTIDE SEQUENCE [LARGE SCALE GENOMIC DNA]</scope>
    <source>
        <strain evidence="18">cv. Jamaican Lion 4</strain>
        <tissue evidence="17">Leaf</tissue>
    </source>
</reference>
<dbReference type="GO" id="GO:0003723">
    <property type="term" value="F:RNA binding"/>
    <property type="evidence" value="ECO:0007669"/>
    <property type="project" value="InterPro"/>
</dbReference>
<keyword evidence="4 13" id="KW-0963">Cytoplasm</keyword>
<dbReference type="InterPro" id="IPR020618">
    <property type="entry name" value="Adenyl_kinase_AK6"/>
</dbReference>
<dbReference type="HAMAP" id="MF_00039">
    <property type="entry name" value="Adenylate_kinase_AK6"/>
    <property type="match status" value="1"/>
</dbReference>
<comment type="catalytic activity">
    <reaction evidence="1 13">
        <text>AMP + ATP = 2 ADP</text>
        <dbReference type="Rhea" id="RHEA:12973"/>
        <dbReference type="ChEBI" id="CHEBI:30616"/>
        <dbReference type="ChEBI" id="CHEBI:456215"/>
        <dbReference type="ChEBI" id="CHEBI:456216"/>
        <dbReference type="EC" id="2.7.4.3"/>
    </reaction>
</comment>